<reference evidence="2 3" key="1">
    <citation type="submission" date="2017-12" db="EMBL/GenBank/DDBJ databases">
        <authorList>
            <person name="Pombert J.-F."/>
            <person name="Haag K.L."/>
            <person name="Ebert D."/>
        </authorList>
    </citation>
    <scope>NUCLEOTIDE SEQUENCE [LARGE SCALE GENOMIC DNA]</scope>
    <source>
        <strain evidence="2">IL-G-3</strain>
    </source>
</reference>
<gene>
    <name evidence="2" type="ORF">CWI38_0719p0020</name>
</gene>
<feature type="transmembrane region" description="Helical" evidence="1">
    <location>
        <begin position="9"/>
        <end position="31"/>
    </location>
</feature>
<keyword evidence="3" id="KW-1185">Reference proteome</keyword>
<comment type="caution">
    <text evidence="2">The sequence shown here is derived from an EMBL/GenBank/DDBJ whole genome shotgun (WGS) entry which is preliminary data.</text>
</comment>
<dbReference type="AlphaFoldDB" id="A0A4Q9LW80"/>
<name>A0A4Q9LW80_9MICR</name>
<evidence type="ECO:0000256" key="1">
    <source>
        <dbReference type="SAM" id="Phobius"/>
    </source>
</evidence>
<proteinExistence type="predicted"/>
<evidence type="ECO:0000313" key="3">
    <source>
        <dbReference type="Proteomes" id="UP000292282"/>
    </source>
</evidence>
<keyword evidence="1" id="KW-0472">Membrane</keyword>
<accession>A0A4Q9LW80</accession>
<keyword evidence="1" id="KW-1133">Transmembrane helix</keyword>
<keyword evidence="1" id="KW-0812">Transmembrane</keyword>
<sequence>MAKITKKAWIGIGIAGAILVVIGTFIGIGYAKAGTVLKNFEDDYKKVSESDSFKTILKDLNDVKLADFVSVNGAKFFQSNFVSSADEAKNVDEALRDKKPDVLKNFTAAPAAAFNRVEIDTSKFASLVGDIGFLAKLGFVFRSSGPLKSIRSVSECINKIIKDDPKEKESMILAFISLADDKETKITEAKVADDGKVSSIADGKTFKRQDKGDVNRKPVDFVAFIAEKVKKQQATPPSK</sequence>
<evidence type="ECO:0000313" key="2">
    <source>
        <dbReference type="EMBL" id="TBU12536.1"/>
    </source>
</evidence>
<dbReference type="Proteomes" id="UP000292282">
    <property type="component" value="Unassembled WGS sequence"/>
</dbReference>
<dbReference type="VEuPathDB" id="MicrosporidiaDB:CWI38_0719p0020"/>
<protein>
    <submittedName>
        <fullName evidence="2">Uncharacterized protein</fullName>
    </submittedName>
</protein>
<organism evidence="2 3">
    <name type="scientific">Hamiltosporidium tvaerminnensis</name>
    <dbReference type="NCBI Taxonomy" id="1176355"/>
    <lineage>
        <taxon>Eukaryota</taxon>
        <taxon>Fungi</taxon>
        <taxon>Fungi incertae sedis</taxon>
        <taxon>Microsporidia</taxon>
        <taxon>Dubosqiidae</taxon>
        <taxon>Hamiltosporidium</taxon>
    </lineage>
</organism>
<dbReference type="EMBL" id="PITK01000719">
    <property type="protein sequence ID" value="TBU12536.1"/>
    <property type="molecule type" value="Genomic_DNA"/>
</dbReference>